<comment type="caution">
    <text evidence="5">The sequence shown here is derived from an EMBL/GenBank/DDBJ whole genome shotgun (WGS) entry which is preliminary data.</text>
</comment>
<dbReference type="InterPro" id="IPR001876">
    <property type="entry name" value="Znf_RanBP2"/>
</dbReference>
<evidence type="ECO:0000259" key="4">
    <source>
        <dbReference type="PROSITE" id="PS01358"/>
    </source>
</evidence>
<feature type="domain" description="RanBP2-type" evidence="4">
    <location>
        <begin position="94"/>
        <end position="113"/>
    </location>
</feature>
<dbReference type="EMBL" id="MPUH01000050">
    <property type="protein sequence ID" value="OMJ92986.1"/>
    <property type="molecule type" value="Genomic_DNA"/>
</dbReference>
<dbReference type="SUPFAM" id="SSF90209">
    <property type="entry name" value="Ran binding protein zinc finger-like"/>
    <property type="match status" value="1"/>
</dbReference>
<dbReference type="Proteomes" id="UP000187209">
    <property type="component" value="Unassembled WGS sequence"/>
</dbReference>
<evidence type="ECO:0000256" key="1">
    <source>
        <dbReference type="ARBA" id="ARBA00022723"/>
    </source>
</evidence>
<evidence type="ECO:0000313" key="5">
    <source>
        <dbReference type="EMBL" id="OMJ92986.1"/>
    </source>
</evidence>
<evidence type="ECO:0000256" key="3">
    <source>
        <dbReference type="ARBA" id="ARBA00022833"/>
    </source>
</evidence>
<organism evidence="5 6">
    <name type="scientific">Stentor coeruleus</name>
    <dbReference type="NCBI Taxonomy" id="5963"/>
    <lineage>
        <taxon>Eukaryota</taxon>
        <taxon>Sar</taxon>
        <taxon>Alveolata</taxon>
        <taxon>Ciliophora</taxon>
        <taxon>Postciliodesmatophora</taxon>
        <taxon>Heterotrichea</taxon>
        <taxon>Heterotrichida</taxon>
        <taxon>Stentoridae</taxon>
        <taxon>Stentor</taxon>
    </lineage>
</organism>
<keyword evidence="2" id="KW-0863">Zinc-finger</keyword>
<evidence type="ECO:0000313" key="6">
    <source>
        <dbReference type="Proteomes" id="UP000187209"/>
    </source>
</evidence>
<accession>A0A1R2CVE3</accession>
<keyword evidence="3" id="KW-0862">Zinc</keyword>
<protein>
    <recommendedName>
        <fullName evidence="4">RanBP2-type domain-containing protein</fullName>
    </recommendedName>
</protein>
<keyword evidence="6" id="KW-1185">Reference proteome</keyword>
<gene>
    <name evidence="5" type="ORF">SteCoe_4063</name>
</gene>
<evidence type="ECO:0000256" key="2">
    <source>
        <dbReference type="ARBA" id="ARBA00022771"/>
    </source>
</evidence>
<dbReference type="GO" id="GO:0008270">
    <property type="term" value="F:zinc ion binding"/>
    <property type="evidence" value="ECO:0007669"/>
    <property type="project" value="UniProtKB-KW"/>
</dbReference>
<sequence length="120" mass="13992">MDDNFEGMVYIILDDNSEILYDDRKFINNYSDFLQYLQELTNANGTGTKLRYEMEDTRTAEIKGQNDFINALNSLTGQGMILRLIKPPAQQSSWRCSRCQLTNSPDLIVCRLCKYKRTIY</sequence>
<dbReference type="AlphaFoldDB" id="A0A1R2CVE3"/>
<keyword evidence="1" id="KW-0479">Metal-binding</keyword>
<proteinExistence type="predicted"/>
<name>A0A1R2CVE3_9CILI</name>
<dbReference type="InterPro" id="IPR036443">
    <property type="entry name" value="Znf_RanBP2_sf"/>
</dbReference>
<reference evidence="5 6" key="1">
    <citation type="submission" date="2016-11" db="EMBL/GenBank/DDBJ databases">
        <title>The macronuclear genome of Stentor coeruleus: a giant cell with tiny introns.</title>
        <authorList>
            <person name="Slabodnick M."/>
            <person name="Ruby J.G."/>
            <person name="Reiff S.B."/>
            <person name="Swart E.C."/>
            <person name="Gosai S."/>
            <person name="Prabakaran S."/>
            <person name="Witkowska E."/>
            <person name="Larue G.E."/>
            <person name="Fisher S."/>
            <person name="Freeman R.M."/>
            <person name="Gunawardena J."/>
            <person name="Chu W."/>
            <person name="Stover N.A."/>
            <person name="Gregory B.D."/>
            <person name="Nowacki M."/>
            <person name="Derisi J."/>
            <person name="Roy S.W."/>
            <person name="Marshall W.F."/>
            <person name="Sood P."/>
        </authorList>
    </citation>
    <scope>NUCLEOTIDE SEQUENCE [LARGE SCALE GENOMIC DNA]</scope>
    <source>
        <strain evidence="5">WM001</strain>
    </source>
</reference>
<dbReference type="PROSITE" id="PS01358">
    <property type="entry name" value="ZF_RANBP2_1"/>
    <property type="match status" value="1"/>
</dbReference>